<dbReference type="EMBL" id="CP027669">
    <property type="protein sequence ID" value="AVO43166.1"/>
    <property type="molecule type" value="Genomic_DNA"/>
</dbReference>
<name>A0A2S0N4Y7_9BURK</name>
<dbReference type="PANTHER" id="PTHR43861:SF1">
    <property type="entry name" value="TRANS-ACONITATE 2-METHYLTRANSFERASE"/>
    <property type="match status" value="1"/>
</dbReference>
<dbReference type="SUPFAM" id="SSF53335">
    <property type="entry name" value="S-adenosyl-L-methionine-dependent methyltransferases"/>
    <property type="match status" value="1"/>
</dbReference>
<keyword evidence="5" id="KW-1185">Reference proteome</keyword>
<dbReference type="AlphaFoldDB" id="A0A2S0N4Y7"/>
<dbReference type="PANTHER" id="PTHR43861">
    <property type="entry name" value="TRANS-ACONITATE 2-METHYLTRANSFERASE-RELATED"/>
    <property type="match status" value="1"/>
</dbReference>
<feature type="domain" description="Methyltransferase" evidence="3">
    <location>
        <begin position="41"/>
        <end position="132"/>
    </location>
</feature>
<dbReference type="OrthoDB" id="6006151at2"/>
<accession>A0A2S0N4Y7</accession>
<dbReference type="CDD" id="cd02440">
    <property type="entry name" value="AdoMet_MTases"/>
    <property type="match status" value="1"/>
</dbReference>
<keyword evidence="1 4" id="KW-0489">Methyltransferase</keyword>
<dbReference type="Proteomes" id="UP000239326">
    <property type="component" value="Chromosome"/>
</dbReference>
<evidence type="ECO:0000313" key="5">
    <source>
        <dbReference type="Proteomes" id="UP000239326"/>
    </source>
</evidence>
<evidence type="ECO:0000259" key="3">
    <source>
        <dbReference type="Pfam" id="PF13649"/>
    </source>
</evidence>
<evidence type="ECO:0000256" key="2">
    <source>
        <dbReference type="ARBA" id="ARBA00022679"/>
    </source>
</evidence>
<dbReference type="Gene3D" id="3.40.50.150">
    <property type="entry name" value="Vaccinia Virus protein VP39"/>
    <property type="match status" value="1"/>
</dbReference>
<reference evidence="4 5" key="1">
    <citation type="submission" date="2018-03" db="EMBL/GenBank/DDBJ databases">
        <title>Genome sequencing of Simplicispira sp.</title>
        <authorList>
            <person name="Kim S.-J."/>
            <person name="Heo J."/>
            <person name="Kwon S.-W."/>
        </authorList>
    </citation>
    <scope>NUCLEOTIDE SEQUENCE [LARGE SCALE GENOMIC DNA]</scope>
    <source>
        <strain evidence="4 5">SC1-8</strain>
    </source>
</reference>
<dbReference type="Pfam" id="PF13649">
    <property type="entry name" value="Methyltransf_25"/>
    <property type="match status" value="1"/>
</dbReference>
<dbReference type="GO" id="GO:0008168">
    <property type="term" value="F:methyltransferase activity"/>
    <property type="evidence" value="ECO:0007669"/>
    <property type="project" value="UniProtKB-KW"/>
</dbReference>
<organism evidence="4 5">
    <name type="scientific">Simplicispira suum</name>
    <dbReference type="NCBI Taxonomy" id="2109915"/>
    <lineage>
        <taxon>Bacteria</taxon>
        <taxon>Pseudomonadati</taxon>
        <taxon>Pseudomonadota</taxon>
        <taxon>Betaproteobacteria</taxon>
        <taxon>Burkholderiales</taxon>
        <taxon>Comamonadaceae</taxon>
        <taxon>Simplicispira</taxon>
    </lineage>
</organism>
<sequence length="220" mass="24381">MRAYYAARAEEYDAVYCKSERQFDLRAIKAWLPARFAGAQVLEIACGTGYWTQFIAPVARSVWALDAAPETLRVARARGLGAHVHWMAGDAYALPMARRVWDAAFAGFWFSHVPQARRVEFLAGLHASLAPGARVVLLDNRFVAGSSTPLCDTDANGDTWQRRPLRDGSVHRILKNFPDAQELHAAVRQAGAAEGSLTQWPHYWAYAYCTPQPAAPGHSR</sequence>
<dbReference type="KEGG" id="simp:C6571_09315"/>
<protein>
    <submittedName>
        <fullName evidence="4">Class I SAM-dependent methyltransferase</fullName>
    </submittedName>
</protein>
<evidence type="ECO:0000313" key="4">
    <source>
        <dbReference type="EMBL" id="AVO43166.1"/>
    </source>
</evidence>
<proteinExistence type="predicted"/>
<dbReference type="GO" id="GO:0032259">
    <property type="term" value="P:methylation"/>
    <property type="evidence" value="ECO:0007669"/>
    <property type="project" value="UniProtKB-KW"/>
</dbReference>
<dbReference type="InterPro" id="IPR041698">
    <property type="entry name" value="Methyltransf_25"/>
</dbReference>
<dbReference type="InterPro" id="IPR029063">
    <property type="entry name" value="SAM-dependent_MTases_sf"/>
</dbReference>
<gene>
    <name evidence="4" type="ORF">C6571_09315</name>
</gene>
<evidence type="ECO:0000256" key="1">
    <source>
        <dbReference type="ARBA" id="ARBA00022603"/>
    </source>
</evidence>
<keyword evidence="2 4" id="KW-0808">Transferase</keyword>